<name>A0A158P6E5_ANGCA</name>
<dbReference type="Proteomes" id="UP000035642">
    <property type="component" value="Unassembled WGS sequence"/>
</dbReference>
<dbReference type="AlphaFoldDB" id="A0A158P6E5"/>
<accession>A0A158P6E5</accession>
<organism evidence="2 3">
    <name type="scientific">Angiostrongylus cantonensis</name>
    <name type="common">Rat lungworm</name>
    <dbReference type="NCBI Taxonomy" id="6313"/>
    <lineage>
        <taxon>Eukaryota</taxon>
        <taxon>Metazoa</taxon>
        <taxon>Ecdysozoa</taxon>
        <taxon>Nematoda</taxon>
        <taxon>Chromadorea</taxon>
        <taxon>Rhabditida</taxon>
        <taxon>Rhabditina</taxon>
        <taxon>Rhabditomorpha</taxon>
        <taxon>Strongyloidea</taxon>
        <taxon>Metastrongylidae</taxon>
        <taxon>Angiostrongylus</taxon>
    </lineage>
</organism>
<reference evidence="2" key="1">
    <citation type="submission" date="2012-09" db="EMBL/GenBank/DDBJ databases">
        <authorList>
            <person name="Martin A.A."/>
        </authorList>
    </citation>
    <scope>NUCLEOTIDE SEQUENCE</scope>
</reference>
<sequence>MFGHIHYGPRLHCFKSTHHQTGFEDQKQGNGFTLPNTDLWDGVPNRTHQRNPFRDDRIGDESNENTNTVDNSISFVITENERSAVEQNTTSFESAYEKTRSAEMFGLLNEQLQHVKALSRLTSLSRFMLVRVLLNVHSTLEQMELKMKKTSEWVTKTILVIEQQVQSEIDSCLEQQEKVDAIISTAISSMSSIRDVLELVDQFLLRSEAWCNLKAIMELQSYGIERLFLDEFPVYLMNDYLVFNYPSNSDESVDEDSNKKNLLASDHRKLRLDSWTSASALSTTRSSCLSSSKVRNADVISEIMNSYDIDDVGETFSEPFSSTRLQNLSDACQGHTPKSTACNRSQFEEAKPKNPVEEFETIKTILNGTSLIHSFLCLLSNRIEYEEVLDPYY</sequence>
<reference evidence="3" key="2">
    <citation type="submission" date="2016-04" db="UniProtKB">
        <authorList>
            <consortium name="WormBaseParasite"/>
        </authorList>
    </citation>
    <scope>IDENTIFICATION</scope>
</reference>
<feature type="region of interest" description="Disordered" evidence="1">
    <location>
        <begin position="35"/>
        <end position="67"/>
    </location>
</feature>
<evidence type="ECO:0000313" key="3">
    <source>
        <dbReference type="WBParaSite" id="ACAC_0000093701-mRNA-1"/>
    </source>
</evidence>
<proteinExistence type="predicted"/>
<protein>
    <submittedName>
        <fullName evidence="3">Uncharacterized protein</fullName>
    </submittedName>
</protein>
<dbReference type="WBParaSite" id="ACAC_0000093701-mRNA-1">
    <property type="protein sequence ID" value="ACAC_0000093701-mRNA-1"/>
    <property type="gene ID" value="ACAC_0000093701"/>
</dbReference>
<keyword evidence="2" id="KW-1185">Reference proteome</keyword>
<evidence type="ECO:0000256" key="1">
    <source>
        <dbReference type="SAM" id="MobiDB-lite"/>
    </source>
</evidence>
<evidence type="ECO:0000313" key="2">
    <source>
        <dbReference type="Proteomes" id="UP000035642"/>
    </source>
</evidence>